<proteinExistence type="predicted"/>
<evidence type="ECO:0000313" key="2">
    <source>
        <dbReference type="EMBL" id="MDR7152832.1"/>
    </source>
</evidence>
<organism evidence="2 3">
    <name type="scientific">Hydrogenophaga palleronii</name>
    <dbReference type="NCBI Taxonomy" id="65655"/>
    <lineage>
        <taxon>Bacteria</taxon>
        <taxon>Pseudomonadati</taxon>
        <taxon>Pseudomonadota</taxon>
        <taxon>Betaproteobacteria</taxon>
        <taxon>Burkholderiales</taxon>
        <taxon>Comamonadaceae</taxon>
        <taxon>Hydrogenophaga</taxon>
    </lineage>
</organism>
<gene>
    <name evidence="2" type="ORF">J2W49_004810</name>
</gene>
<evidence type="ECO:0000256" key="1">
    <source>
        <dbReference type="SAM" id="SignalP"/>
    </source>
</evidence>
<name>A0ABU1WU57_9BURK</name>
<evidence type="ECO:0000313" key="3">
    <source>
        <dbReference type="Proteomes" id="UP001265700"/>
    </source>
</evidence>
<reference evidence="2 3" key="1">
    <citation type="submission" date="2023-07" db="EMBL/GenBank/DDBJ databases">
        <title>Sorghum-associated microbial communities from plants grown in Nebraska, USA.</title>
        <authorList>
            <person name="Schachtman D."/>
        </authorList>
    </citation>
    <scope>NUCLEOTIDE SEQUENCE [LARGE SCALE GENOMIC DNA]</scope>
    <source>
        <strain evidence="2 3">4249</strain>
    </source>
</reference>
<feature type="chain" id="PRO_5046707119" evidence="1">
    <location>
        <begin position="23"/>
        <end position="270"/>
    </location>
</feature>
<feature type="signal peptide" evidence="1">
    <location>
        <begin position="1"/>
        <end position="22"/>
    </location>
</feature>
<protein>
    <submittedName>
        <fullName evidence="2">Uncharacterized protein</fullName>
    </submittedName>
</protein>
<accession>A0ABU1WU57</accession>
<sequence length="270" mass="29990">MFRRLALVAAQCAITLTMPVSAFCQNPPWKPTTKNVDALFDVSDDERKNMLATDWDVLFNRPGYQKTQLRCIEFLGFSAWLKPMFPDARLDRSVWTVSRNFASANFKGERHHATTPLRADQIKYFHKHLDWGVLQVDDRIPSGTTRAILDEAAKAGIGPLAGVGLVVIGGFTVTAGAVVGGSMTLLSIGRGYLIDEYQSSQRKAILALREDIDSEAHAFQAFTRFQTVDGRRFVREQYGLMAPDGHVPLYTCYWAETGISNGTAPSARMP</sequence>
<keyword evidence="3" id="KW-1185">Reference proteome</keyword>
<dbReference type="Proteomes" id="UP001265700">
    <property type="component" value="Unassembled WGS sequence"/>
</dbReference>
<dbReference type="EMBL" id="JAVDWU010000014">
    <property type="protein sequence ID" value="MDR7152832.1"/>
    <property type="molecule type" value="Genomic_DNA"/>
</dbReference>
<keyword evidence="1" id="KW-0732">Signal</keyword>
<dbReference type="RefSeq" id="WP_310321940.1">
    <property type="nucleotide sequence ID" value="NZ_JAVDWU010000014.1"/>
</dbReference>
<comment type="caution">
    <text evidence="2">The sequence shown here is derived from an EMBL/GenBank/DDBJ whole genome shotgun (WGS) entry which is preliminary data.</text>
</comment>